<keyword evidence="2" id="KW-1185">Reference proteome</keyword>
<reference evidence="1" key="1">
    <citation type="journal article" date="2019" name="bioRxiv">
        <title>The Genome of the Zebra Mussel, Dreissena polymorpha: A Resource for Invasive Species Research.</title>
        <authorList>
            <person name="McCartney M.A."/>
            <person name="Auch B."/>
            <person name="Kono T."/>
            <person name="Mallez S."/>
            <person name="Zhang Y."/>
            <person name="Obille A."/>
            <person name="Becker A."/>
            <person name="Abrahante J.E."/>
            <person name="Garbe J."/>
            <person name="Badalamenti J.P."/>
            <person name="Herman A."/>
            <person name="Mangelson H."/>
            <person name="Liachko I."/>
            <person name="Sullivan S."/>
            <person name="Sone E.D."/>
            <person name="Koren S."/>
            <person name="Silverstein K.A.T."/>
            <person name="Beckman K.B."/>
            <person name="Gohl D.M."/>
        </authorList>
    </citation>
    <scope>NUCLEOTIDE SEQUENCE</scope>
    <source>
        <strain evidence="1">Duluth1</strain>
        <tissue evidence="1">Whole animal</tissue>
    </source>
</reference>
<name>A0A9D4R3H1_DREPO</name>
<proteinExistence type="predicted"/>
<dbReference type="AlphaFoldDB" id="A0A9D4R3H1"/>
<sequence length="100" mass="12150">MRRRHVRIRWLLYPRWRKENPLRNYRKKTNSAALADLFGDVFVSREETQKKFFDMVRAELVSYKKGDCLLLNSEDGCEVSDSLRWWKAWEDKYPLLSKHA</sequence>
<comment type="caution">
    <text evidence="1">The sequence shown here is derived from an EMBL/GenBank/DDBJ whole genome shotgun (WGS) entry which is preliminary data.</text>
</comment>
<evidence type="ECO:0000313" key="2">
    <source>
        <dbReference type="Proteomes" id="UP000828390"/>
    </source>
</evidence>
<organism evidence="1 2">
    <name type="scientific">Dreissena polymorpha</name>
    <name type="common">Zebra mussel</name>
    <name type="synonym">Mytilus polymorpha</name>
    <dbReference type="NCBI Taxonomy" id="45954"/>
    <lineage>
        <taxon>Eukaryota</taxon>
        <taxon>Metazoa</taxon>
        <taxon>Spiralia</taxon>
        <taxon>Lophotrochozoa</taxon>
        <taxon>Mollusca</taxon>
        <taxon>Bivalvia</taxon>
        <taxon>Autobranchia</taxon>
        <taxon>Heteroconchia</taxon>
        <taxon>Euheterodonta</taxon>
        <taxon>Imparidentia</taxon>
        <taxon>Neoheterodontei</taxon>
        <taxon>Myida</taxon>
        <taxon>Dreissenoidea</taxon>
        <taxon>Dreissenidae</taxon>
        <taxon>Dreissena</taxon>
    </lineage>
</organism>
<evidence type="ECO:0000313" key="1">
    <source>
        <dbReference type="EMBL" id="KAH3852587.1"/>
    </source>
</evidence>
<dbReference type="EMBL" id="JAIWYP010000003">
    <property type="protein sequence ID" value="KAH3852587.1"/>
    <property type="molecule type" value="Genomic_DNA"/>
</dbReference>
<reference evidence="1" key="2">
    <citation type="submission" date="2020-11" db="EMBL/GenBank/DDBJ databases">
        <authorList>
            <person name="McCartney M.A."/>
            <person name="Auch B."/>
            <person name="Kono T."/>
            <person name="Mallez S."/>
            <person name="Becker A."/>
            <person name="Gohl D.M."/>
            <person name="Silverstein K.A.T."/>
            <person name="Koren S."/>
            <person name="Bechman K.B."/>
            <person name="Herman A."/>
            <person name="Abrahante J.E."/>
            <person name="Garbe J."/>
        </authorList>
    </citation>
    <scope>NUCLEOTIDE SEQUENCE</scope>
    <source>
        <strain evidence="1">Duluth1</strain>
        <tissue evidence="1">Whole animal</tissue>
    </source>
</reference>
<dbReference type="Proteomes" id="UP000828390">
    <property type="component" value="Unassembled WGS sequence"/>
</dbReference>
<protein>
    <submittedName>
        <fullName evidence="1">Uncharacterized protein</fullName>
    </submittedName>
</protein>
<accession>A0A9D4R3H1</accession>
<gene>
    <name evidence="1" type="ORF">DPMN_095099</name>
</gene>